<accession>A0A3D9S3R1</accession>
<proteinExistence type="predicted"/>
<evidence type="ECO:0000313" key="3">
    <source>
        <dbReference type="Proteomes" id="UP000256304"/>
    </source>
</evidence>
<feature type="coiled-coil region" evidence="1">
    <location>
        <begin position="82"/>
        <end position="126"/>
    </location>
</feature>
<protein>
    <recommendedName>
        <fullName evidence="4">Transposase</fullName>
    </recommendedName>
</protein>
<dbReference type="Proteomes" id="UP000256304">
    <property type="component" value="Unassembled WGS sequence"/>
</dbReference>
<keyword evidence="3" id="KW-1185">Reference proteome</keyword>
<name>A0A3D9S3R1_9BACL</name>
<dbReference type="EMBL" id="QTTN01000014">
    <property type="protein sequence ID" value="REE84574.1"/>
    <property type="molecule type" value="Genomic_DNA"/>
</dbReference>
<evidence type="ECO:0008006" key="4">
    <source>
        <dbReference type="Google" id="ProtNLM"/>
    </source>
</evidence>
<dbReference type="RefSeq" id="WP_116189613.1">
    <property type="nucleotide sequence ID" value="NZ_QTTN01000014.1"/>
</dbReference>
<keyword evidence="1" id="KW-0175">Coiled coil</keyword>
<evidence type="ECO:0000313" key="2">
    <source>
        <dbReference type="EMBL" id="REE84574.1"/>
    </source>
</evidence>
<gene>
    <name evidence="2" type="ORF">A8990_114109</name>
</gene>
<sequence>MTKRNTSAIVAMAKDKTSKKVELVLLEIDKMKKKNEKVTFYSISKKTGVSRSFLYNNQILFNKINSIRNNNPRSEDTIQTIVEAQKLKITKLEKEVAELKKNENFKERYEELLAQNKELKKQLEVSYTY</sequence>
<evidence type="ECO:0000256" key="1">
    <source>
        <dbReference type="SAM" id="Coils"/>
    </source>
</evidence>
<dbReference type="OrthoDB" id="1707883at2"/>
<comment type="caution">
    <text evidence="2">The sequence shown here is derived from an EMBL/GenBank/DDBJ whole genome shotgun (WGS) entry which is preliminary data.</text>
</comment>
<dbReference type="InterPro" id="IPR046229">
    <property type="entry name" value="TnpC-like"/>
</dbReference>
<reference evidence="2 3" key="1">
    <citation type="submission" date="2018-08" db="EMBL/GenBank/DDBJ databases">
        <title>Genomic Encyclopedia of Type Strains, Phase III (KMG-III): the genomes of soil and plant-associated and newly described type strains.</title>
        <authorList>
            <person name="Whitman W."/>
        </authorList>
    </citation>
    <scope>NUCLEOTIDE SEQUENCE [LARGE SCALE GENOMIC DNA]</scope>
    <source>
        <strain evidence="2 3">CGMCC 1.10966</strain>
    </source>
</reference>
<organism evidence="2 3">
    <name type="scientific">Paenibacillus taihuensis</name>
    <dbReference type="NCBI Taxonomy" id="1156355"/>
    <lineage>
        <taxon>Bacteria</taxon>
        <taxon>Bacillati</taxon>
        <taxon>Bacillota</taxon>
        <taxon>Bacilli</taxon>
        <taxon>Bacillales</taxon>
        <taxon>Paenibacillaceae</taxon>
        <taxon>Paenibacillus</taxon>
    </lineage>
</organism>
<dbReference type="Pfam" id="PF19776">
    <property type="entry name" value="DUF6262"/>
    <property type="match status" value="1"/>
</dbReference>
<dbReference type="AlphaFoldDB" id="A0A3D9S3R1"/>